<keyword evidence="4" id="KW-0472">Membrane</keyword>
<keyword evidence="1" id="KW-0378">Hydrolase</keyword>
<feature type="transmembrane region" description="Helical" evidence="4">
    <location>
        <begin position="349"/>
        <end position="370"/>
    </location>
</feature>
<feature type="active site" description="Proton donor/acceptor" evidence="2">
    <location>
        <position position="463"/>
    </location>
</feature>
<evidence type="ECO:0000256" key="4">
    <source>
        <dbReference type="SAM" id="Phobius"/>
    </source>
</evidence>
<dbReference type="SUPFAM" id="SSF63817">
    <property type="entry name" value="Sortase"/>
    <property type="match status" value="1"/>
</dbReference>
<name>A0A345XPA4_9ACTN</name>
<feature type="region of interest" description="Disordered" evidence="3">
    <location>
        <begin position="1"/>
        <end position="34"/>
    </location>
</feature>
<dbReference type="InterPro" id="IPR042003">
    <property type="entry name" value="Sortase_E"/>
</dbReference>
<sequence>MNHDRPEYDGAYGGPYSDPYSDPYGAEPYGGEAYGGEVDPYGADGGAEAYGAAYGARDAYEAAVGALADPLTDPLPGQRDAGPTGGTGGTDGAEGEFEPHTSPWFRPHQQPQAPQAPQAPQTQQAHQAPQQAQQPVQPAQPVQPVEPSRGGMPYEGAAAPTAPTGQRGAPSWAVDERAAVEPPRVEWGRTAGDAPAAGAAAPGVPEVSETAALPTVDVPGTPGAPDRTARTDRPDTSTMPVRRPAGAERPGSRRARAARPAGAERSSGMDGGADDDRRTVGLRRPDEAELGRAARRKAAKGGRGKGGKGGSRGRKAPPPAPPVRAGTRLEARRAARAAKDGPVVILSRFIGEVFITLGVLMLLFVAYQLWWTNVLAHQKADKAADDLADRWKEHPERKPGKFTAGQGFAIMYIPKLDIRVPVAEGVSKKDVLDKGMVGHYDADSGLKTAMPWDKQGNFSVAGHRNTHGEPFRYINKLVAGDEIIVETADTYYTYKMHSRLPSTSPSNTTVVDPVPRQSGFEKPGRYVTLTTCTPEFTSKYRLIVWGKMVEERPRSKGKPDALVG</sequence>
<dbReference type="InterPro" id="IPR005754">
    <property type="entry name" value="Sortase"/>
</dbReference>
<dbReference type="NCBIfam" id="NF033747">
    <property type="entry name" value="class_E_sortase"/>
    <property type="match status" value="1"/>
</dbReference>
<dbReference type="GO" id="GO:0016787">
    <property type="term" value="F:hydrolase activity"/>
    <property type="evidence" value="ECO:0007669"/>
    <property type="project" value="UniProtKB-KW"/>
</dbReference>
<dbReference type="Proteomes" id="UP000254425">
    <property type="component" value="Chromosome"/>
</dbReference>
<dbReference type="InterPro" id="IPR023365">
    <property type="entry name" value="Sortase_dom-sf"/>
</dbReference>
<feature type="compositionally biased region" description="Basic and acidic residues" evidence="3">
    <location>
        <begin position="174"/>
        <end position="187"/>
    </location>
</feature>
<dbReference type="CDD" id="cd05830">
    <property type="entry name" value="Sortase_E"/>
    <property type="match status" value="1"/>
</dbReference>
<proteinExistence type="predicted"/>
<evidence type="ECO:0000313" key="6">
    <source>
        <dbReference type="Proteomes" id="UP000254425"/>
    </source>
</evidence>
<feature type="compositionally biased region" description="Basic and acidic residues" evidence="3">
    <location>
        <begin position="274"/>
        <end position="292"/>
    </location>
</feature>
<dbReference type="NCBIfam" id="TIGR01076">
    <property type="entry name" value="sortase_fam"/>
    <property type="match status" value="1"/>
</dbReference>
<keyword evidence="4" id="KW-0812">Transmembrane</keyword>
<feature type="compositionally biased region" description="Low complexity" evidence="3">
    <location>
        <begin position="191"/>
        <end position="205"/>
    </location>
</feature>
<feature type="compositionally biased region" description="Low complexity" evidence="3">
    <location>
        <begin position="107"/>
        <end position="143"/>
    </location>
</feature>
<reference evidence="5 6" key="1">
    <citation type="submission" date="2018-07" db="EMBL/GenBank/DDBJ databases">
        <title>Draft genome of the type strain Streptomyces armeniacus ATCC 15676.</title>
        <authorList>
            <person name="Labana P."/>
            <person name="Gosse J.T."/>
            <person name="Boddy C.N."/>
        </authorList>
    </citation>
    <scope>NUCLEOTIDE SEQUENCE [LARGE SCALE GENOMIC DNA]</scope>
    <source>
        <strain evidence="5 6">ATCC 15676</strain>
    </source>
</reference>
<feature type="compositionally biased region" description="Basic residues" evidence="3">
    <location>
        <begin position="293"/>
        <end position="315"/>
    </location>
</feature>
<evidence type="ECO:0000313" key="5">
    <source>
        <dbReference type="EMBL" id="AXK33470.1"/>
    </source>
</evidence>
<evidence type="ECO:0000256" key="3">
    <source>
        <dbReference type="SAM" id="MobiDB-lite"/>
    </source>
</evidence>
<feature type="active site" description="Acyl-thioester intermediate" evidence="2">
    <location>
        <position position="532"/>
    </location>
</feature>
<dbReference type="Pfam" id="PF04203">
    <property type="entry name" value="Sortase"/>
    <property type="match status" value="1"/>
</dbReference>
<dbReference type="RefSeq" id="WP_208878336.1">
    <property type="nucleotide sequence ID" value="NZ_CP031320.1"/>
</dbReference>
<accession>A0A345XPA4</accession>
<feature type="region of interest" description="Disordered" evidence="3">
    <location>
        <begin position="69"/>
        <end position="332"/>
    </location>
</feature>
<dbReference type="AlphaFoldDB" id="A0A345XPA4"/>
<feature type="compositionally biased region" description="Low complexity" evidence="3">
    <location>
        <begin position="23"/>
        <end position="34"/>
    </location>
</feature>
<evidence type="ECO:0000256" key="2">
    <source>
        <dbReference type="PIRSR" id="PIRSR605754-1"/>
    </source>
</evidence>
<dbReference type="EMBL" id="CP031320">
    <property type="protein sequence ID" value="AXK33470.1"/>
    <property type="molecule type" value="Genomic_DNA"/>
</dbReference>
<protein>
    <submittedName>
        <fullName evidence="5">Class E sortase</fullName>
    </submittedName>
</protein>
<dbReference type="Gene3D" id="2.40.260.10">
    <property type="entry name" value="Sortase"/>
    <property type="match status" value="1"/>
</dbReference>
<gene>
    <name evidence="5" type="ORF">DVA86_13235</name>
</gene>
<evidence type="ECO:0000256" key="1">
    <source>
        <dbReference type="ARBA" id="ARBA00022801"/>
    </source>
</evidence>
<organism evidence="5 6">
    <name type="scientific">Streptomyces armeniacus</name>
    <dbReference type="NCBI Taxonomy" id="83291"/>
    <lineage>
        <taxon>Bacteria</taxon>
        <taxon>Bacillati</taxon>
        <taxon>Actinomycetota</taxon>
        <taxon>Actinomycetes</taxon>
        <taxon>Kitasatosporales</taxon>
        <taxon>Streptomycetaceae</taxon>
        <taxon>Streptomyces</taxon>
    </lineage>
</organism>
<dbReference type="InterPro" id="IPR053465">
    <property type="entry name" value="Sortase_Class_E"/>
</dbReference>
<dbReference type="KEGG" id="sarm:DVA86_13235"/>
<keyword evidence="6" id="KW-1185">Reference proteome</keyword>
<keyword evidence="4" id="KW-1133">Transmembrane helix</keyword>
<feature type="compositionally biased region" description="Gly residues" evidence="3">
    <location>
        <begin position="83"/>
        <end position="92"/>
    </location>
</feature>